<dbReference type="Pfam" id="PF26252">
    <property type="entry name" value="RdRP_helical"/>
    <property type="match status" value="1"/>
</dbReference>
<keyword evidence="8" id="KW-1185">Reference proteome</keyword>
<dbReference type="GO" id="GO:0003968">
    <property type="term" value="F:RNA-directed RNA polymerase activity"/>
    <property type="evidence" value="ECO:0007669"/>
    <property type="project" value="UniProtKB-KW"/>
</dbReference>
<dbReference type="GO" id="GO:0003723">
    <property type="term" value="F:RNA binding"/>
    <property type="evidence" value="ECO:0007669"/>
    <property type="project" value="UniProtKB-KW"/>
</dbReference>
<name>A0AAV6JI53_9ERIC</name>
<dbReference type="InterPro" id="IPR058751">
    <property type="entry name" value="RDRP_helical"/>
</dbReference>
<proteinExistence type="inferred from homology"/>
<feature type="domain" description="RDR1/2-like PH-like" evidence="4">
    <location>
        <begin position="91"/>
        <end position="163"/>
    </location>
</feature>
<sequence>MGKTIQLSGFPNLETGDTVKEFLEDYTGRGTVYALEVREPKKSGSRVYAIVQFESDEYADQIIYLAAEGLYYGTSYLKAYAKDFDLVQSPKLLGAPRIYKKCAESCLSYFKEYPNENWVRATDFTPSNSIGQSSALCLELSYGVKLLNFSEYFPYFKESEGPFILESGSSFSRNLDLVPIVGPAYGLELPYRILFKICILVQQGCLSGPTLDINFFRLVDPRGIYITLIEDALERLYHLRECCYDPVRWLGEQYQKYLKLPKTPAITLDGGLVYVHRVQITPCKVHFCGPEVNMSNRVLRNYPEDIDNFLRVSFVDEELGNKLFSADLSPRVAFSSEERRTGIYRRILSTLRDGIVIGDKKFDFLAFSSSQLRENSAWMFASRPGLTAADIRKWMGDFREIRNAAKYAARLGQSFSSSRETLSVGRHERVMIPDVEIERDGIKYVFSDGIGKLSPDFARRVAKKCGINNSIPSAFQIRYGGYKGVLAVDPASTVKISLRKSTPNHNRKCHDSSNTISPQKTRTARAMTVAE</sequence>
<feature type="domain" description="RDR1/2-like RRM" evidence="5">
    <location>
        <begin position="4"/>
        <end position="80"/>
    </location>
</feature>
<evidence type="ECO:0000259" key="5">
    <source>
        <dbReference type="Pfam" id="PF26250"/>
    </source>
</evidence>
<dbReference type="Pfam" id="PF26250">
    <property type="entry name" value="RRM_RdRP1_2"/>
    <property type="match status" value="1"/>
</dbReference>
<gene>
    <name evidence="7" type="ORF">RHGRI_019651</name>
</gene>
<evidence type="ECO:0000256" key="1">
    <source>
        <dbReference type="RuleBase" id="RU363098"/>
    </source>
</evidence>
<dbReference type="Proteomes" id="UP000823749">
    <property type="component" value="Chromosome 7"/>
</dbReference>
<keyword evidence="1" id="KW-0696">RNA-directed RNA polymerase</keyword>
<comment type="caution">
    <text evidence="7">The sequence shown here is derived from an EMBL/GenBank/DDBJ whole genome shotgun (WGS) entry which is preliminary data.</text>
</comment>
<keyword evidence="1" id="KW-0943">RNA-mediated gene silencing</keyword>
<evidence type="ECO:0000259" key="3">
    <source>
        <dbReference type="Pfam" id="PF05183"/>
    </source>
</evidence>
<dbReference type="GO" id="GO:0030422">
    <property type="term" value="P:siRNA processing"/>
    <property type="evidence" value="ECO:0007669"/>
    <property type="project" value="TreeGrafter"/>
</dbReference>
<dbReference type="InterPro" id="IPR007855">
    <property type="entry name" value="RDRP"/>
</dbReference>
<feature type="domain" description="RDRP helical" evidence="6">
    <location>
        <begin position="184"/>
        <end position="262"/>
    </location>
</feature>
<dbReference type="AlphaFoldDB" id="A0AAV6JI53"/>
<accession>A0AAV6JI53</accession>
<dbReference type="InterPro" id="IPR058763">
    <property type="entry name" value="RRM_RDR1/2-like"/>
</dbReference>
<dbReference type="EMBL" id="JACTNZ010000007">
    <property type="protein sequence ID" value="KAG5539165.1"/>
    <property type="molecule type" value="Genomic_DNA"/>
</dbReference>
<dbReference type="PANTHER" id="PTHR23079:SF1">
    <property type="entry name" value="RNA-DEPENDENT RNA POLYMERASE 1"/>
    <property type="match status" value="1"/>
</dbReference>
<comment type="similarity">
    <text evidence="1">Belongs to the RdRP family.</text>
</comment>
<evidence type="ECO:0000313" key="8">
    <source>
        <dbReference type="Proteomes" id="UP000823749"/>
    </source>
</evidence>
<comment type="function">
    <text evidence="1">Probably involved in the RNA silencing pathway and required for the generation of small interfering RNAs (siRNAs).</text>
</comment>
<keyword evidence="1" id="KW-0694">RNA-binding</keyword>
<dbReference type="GO" id="GO:0031380">
    <property type="term" value="C:nuclear RNA-directed RNA polymerase complex"/>
    <property type="evidence" value="ECO:0007669"/>
    <property type="project" value="TreeGrafter"/>
</dbReference>
<dbReference type="Pfam" id="PF24823">
    <property type="entry name" value="PH_RDR2"/>
    <property type="match status" value="1"/>
</dbReference>
<feature type="domain" description="RDRP core" evidence="3">
    <location>
        <begin position="280"/>
        <end position="502"/>
    </location>
</feature>
<comment type="catalytic activity">
    <reaction evidence="1">
        <text>RNA(n) + a ribonucleoside 5'-triphosphate = RNA(n+1) + diphosphate</text>
        <dbReference type="Rhea" id="RHEA:21248"/>
        <dbReference type="Rhea" id="RHEA-COMP:14527"/>
        <dbReference type="Rhea" id="RHEA-COMP:17342"/>
        <dbReference type="ChEBI" id="CHEBI:33019"/>
        <dbReference type="ChEBI" id="CHEBI:61557"/>
        <dbReference type="ChEBI" id="CHEBI:140395"/>
        <dbReference type="EC" id="2.7.7.48"/>
    </reaction>
</comment>
<evidence type="ECO:0000259" key="6">
    <source>
        <dbReference type="Pfam" id="PF26252"/>
    </source>
</evidence>
<keyword evidence="1" id="KW-0808">Transferase</keyword>
<organism evidence="7 8">
    <name type="scientific">Rhododendron griersonianum</name>
    <dbReference type="NCBI Taxonomy" id="479676"/>
    <lineage>
        <taxon>Eukaryota</taxon>
        <taxon>Viridiplantae</taxon>
        <taxon>Streptophyta</taxon>
        <taxon>Embryophyta</taxon>
        <taxon>Tracheophyta</taxon>
        <taxon>Spermatophyta</taxon>
        <taxon>Magnoliopsida</taxon>
        <taxon>eudicotyledons</taxon>
        <taxon>Gunneridae</taxon>
        <taxon>Pentapetalae</taxon>
        <taxon>asterids</taxon>
        <taxon>Ericales</taxon>
        <taxon>Ericaceae</taxon>
        <taxon>Ericoideae</taxon>
        <taxon>Rhodoreae</taxon>
        <taxon>Rhododendron</taxon>
    </lineage>
</organism>
<evidence type="ECO:0000256" key="2">
    <source>
        <dbReference type="SAM" id="MobiDB-lite"/>
    </source>
</evidence>
<dbReference type="PANTHER" id="PTHR23079">
    <property type="entry name" value="RNA-DEPENDENT RNA POLYMERASE"/>
    <property type="match status" value="1"/>
</dbReference>
<dbReference type="InterPro" id="IPR057590">
    <property type="entry name" value="PH_RDR1/2-like"/>
</dbReference>
<keyword evidence="1" id="KW-0548">Nucleotidyltransferase</keyword>
<feature type="region of interest" description="Disordered" evidence="2">
    <location>
        <begin position="502"/>
        <end position="531"/>
    </location>
</feature>
<feature type="compositionally biased region" description="Polar residues" evidence="2">
    <location>
        <begin position="512"/>
        <end position="521"/>
    </location>
</feature>
<dbReference type="EC" id="2.7.7.48" evidence="1"/>
<protein>
    <recommendedName>
        <fullName evidence="1">RNA-dependent RNA polymerase</fullName>
        <ecNumber evidence="1">2.7.7.48</ecNumber>
    </recommendedName>
</protein>
<dbReference type="Pfam" id="PF05183">
    <property type="entry name" value="RdRP"/>
    <property type="match status" value="1"/>
</dbReference>
<evidence type="ECO:0000259" key="4">
    <source>
        <dbReference type="Pfam" id="PF24823"/>
    </source>
</evidence>
<evidence type="ECO:0000313" key="7">
    <source>
        <dbReference type="EMBL" id="KAG5539165.1"/>
    </source>
</evidence>
<dbReference type="InterPro" id="IPR057596">
    <property type="entry name" value="RDRP_core"/>
</dbReference>
<reference evidence="7" key="1">
    <citation type="submission" date="2020-08" db="EMBL/GenBank/DDBJ databases">
        <title>Plant Genome Project.</title>
        <authorList>
            <person name="Zhang R.-G."/>
        </authorList>
    </citation>
    <scope>NUCLEOTIDE SEQUENCE</scope>
    <source>
        <strain evidence="7">WSP0</strain>
        <tissue evidence="7">Leaf</tissue>
    </source>
</reference>